<dbReference type="SUPFAM" id="SSF55874">
    <property type="entry name" value="ATPase domain of HSP90 chaperone/DNA topoisomerase II/histidine kinase"/>
    <property type="match status" value="1"/>
</dbReference>
<keyword evidence="5" id="KW-0547">Nucleotide-binding</keyword>
<dbReference type="EC" id="2.7.13.3" evidence="2"/>
<dbReference type="EMBL" id="JAIRBM010000003">
    <property type="protein sequence ID" value="MBZ6075798.1"/>
    <property type="molecule type" value="Genomic_DNA"/>
</dbReference>
<comment type="catalytic activity">
    <reaction evidence="1">
        <text>ATP + protein L-histidine = ADP + protein N-phospho-L-histidine.</text>
        <dbReference type="EC" id="2.7.13.3"/>
    </reaction>
</comment>
<evidence type="ECO:0000256" key="8">
    <source>
        <dbReference type="PROSITE-ProRule" id="PRU00169"/>
    </source>
</evidence>
<evidence type="ECO:0000313" key="11">
    <source>
        <dbReference type="Proteomes" id="UP000704176"/>
    </source>
</evidence>
<sequence>MRVLLLEDSTLDAELVQEALDGIGRSVFIKRVVSSEEFCVAVSFEEWDLILADYVLPAFDGLSALSFAHQHCPNTPFIFVSGTLGEEIAVEALKLGATDYVVKQRLERLPATVLRALAEAGERKQRRQAQADLHRLLEERTTLLHELDHRVKNNLQLLLSLVSIEMRQAGSDETRNTLWRMKERLQALGMAHRDLYDGKGARLFDVAAFVRNLSDELISTLRGLDVTPEFEPDTIEVEAAKAAPIALLFNELVVNALIHSYDRRAGKLKLQMRREGRFLIFTLSDDAFSREEKRNARAGSTSTILRALSQQLEANIVWPEDDAKILVRVTMPLDEAGVKS</sequence>
<reference evidence="10 11" key="1">
    <citation type="submission" date="2021-09" db="EMBL/GenBank/DDBJ databases">
        <title>The complete genome sequence of a new microorganism.</title>
        <authorList>
            <person name="Zi Z."/>
        </authorList>
    </citation>
    <scope>NUCLEOTIDE SEQUENCE [LARGE SCALE GENOMIC DNA]</scope>
    <source>
        <strain evidence="10 11">WGZ8</strain>
    </source>
</reference>
<evidence type="ECO:0000256" key="3">
    <source>
        <dbReference type="ARBA" id="ARBA00022553"/>
    </source>
</evidence>
<evidence type="ECO:0000256" key="4">
    <source>
        <dbReference type="ARBA" id="ARBA00022679"/>
    </source>
</evidence>
<evidence type="ECO:0000259" key="9">
    <source>
        <dbReference type="PROSITE" id="PS50110"/>
    </source>
</evidence>
<keyword evidence="3 8" id="KW-0597">Phosphoprotein</keyword>
<dbReference type="PANTHER" id="PTHR41523">
    <property type="entry name" value="TWO-COMPONENT SYSTEM SENSOR PROTEIN"/>
    <property type="match status" value="1"/>
</dbReference>
<accession>A0ABS7VJU1</accession>
<dbReference type="Pfam" id="PF00072">
    <property type="entry name" value="Response_reg"/>
    <property type="match status" value="1"/>
</dbReference>
<protein>
    <recommendedName>
        <fullName evidence="2">histidine kinase</fullName>
        <ecNumber evidence="2">2.7.13.3</ecNumber>
    </recommendedName>
</protein>
<evidence type="ECO:0000313" key="10">
    <source>
        <dbReference type="EMBL" id="MBZ6075798.1"/>
    </source>
</evidence>
<evidence type="ECO:0000256" key="1">
    <source>
        <dbReference type="ARBA" id="ARBA00000085"/>
    </source>
</evidence>
<evidence type="ECO:0000256" key="6">
    <source>
        <dbReference type="ARBA" id="ARBA00022777"/>
    </source>
</evidence>
<proteinExistence type="predicted"/>
<dbReference type="PROSITE" id="PS50110">
    <property type="entry name" value="RESPONSE_REGULATORY"/>
    <property type="match status" value="1"/>
</dbReference>
<organism evidence="10 11">
    <name type="scientific">Microvirga puerhi</name>
    <dbReference type="NCBI Taxonomy" id="2876078"/>
    <lineage>
        <taxon>Bacteria</taxon>
        <taxon>Pseudomonadati</taxon>
        <taxon>Pseudomonadota</taxon>
        <taxon>Alphaproteobacteria</taxon>
        <taxon>Hyphomicrobiales</taxon>
        <taxon>Methylobacteriaceae</taxon>
        <taxon>Microvirga</taxon>
    </lineage>
</organism>
<evidence type="ECO:0000256" key="7">
    <source>
        <dbReference type="ARBA" id="ARBA00022840"/>
    </source>
</evidence>
<dbReference type="Gene3D" id="3.30.450.20">
    <property type="entry name" value="PAS domain"/>
    <property type="match status" value="1"/>
</dbReference>
<dbReference type="SUPFAM" id="SSF52172">
    <property type="entry name" value="CheY-like"/>
    <property type="match status" value="1"/>
</dbReference>
<dbReference type="InterPro" id="IPR001789">
    <property type="entry name" value="Sig_transdc_resp-reg_receiver"/>
</dbReference>
<dbReference type="InterPro" id="IPR036890">
    <property type="entry name" value="HATPase_C_sf"/>
</dbReference>
<evidence type="ECO:0000256" key="5">
    <source>
        <dbReference type="ARBA" id="ARBA00022741"/>
    </source>
</evidence>
<keyword evidence="7" id="KW-0067">ATP-binding</keyword>
<dbReference type="Gene3D" id="3.30.565.10">
    <property type="entry name" value="Histidine kinase-like ATPase, C-terminal domain"/>
    <property type="match status" value="1"/>
</dbReference>
<evidence type="ECO:0000256" key="2">
    <source>
        <dbReference type="ARBA" id="ARBA00012438"/>
    </source>
</evidence>
<feature type="domain" description="Response regulatory" evidence="9">
    <location>
        <begin position="2"/>
        <end position="118"/>
    </location>
</feature>
<keyword evidence="6" id="KW-0418">Kinase</keyword>
<dbReference type="PANTHER" id="PTHR41523:SF8">
    <property type="entry name" value="ETHYLENE RESPONSE SENSOR PROTEIN"/>
    <property type="match status" value="1"/>
</dbReference>
<dbReference type="InterPro" id="IPR011495">
    <property type="entry name" value="Sig_transdc_His_kin_sub2_dim/P"/>
</dbReference>
<dbReference type="InterPro" id="IPR011006">
    <property type="entry name" value="CheY-like_superfamily"/>
</dbReference>
<name>A0ABS7VJU1_9HYPH</name>
<dbReference type="Proteomes" id="UP000704176">
    <property type="component" value="Unassembled WGS sequence"/>
</dbReference>
<keyword evidence="11" id="KW-1185">Reference proteome</keyword>
<dbReference type="Gene3D" id="3.40.50.2300">
    <property type="match status" value="1"/>
</dbReference>
<comment type="caution">
    <text evidence="10">The sequence shown here is derived from an EMBL/GenBank/DDBJ whole genome shotgun (WGS) entry which is preliminary data.</text>
</comment>
<gene>
    <name evidence="10" type="ORF">K9B37_05785</name>
</gene>
<dbReference type="RefSeq" id="WP_224311982.1">
    <property type="nucleotide sequence ID" value="NZ_JAIRBM010000003.1"/>
</dbReference>
<dbReference type="CDD" id="cd00156">
    <property type="entry name" value="REC"/>
    <property type="match status" value="1"/>
</dbReference>
<keyword evidence="4" id="KW-0808">Transferase</keyword>
<dbReference type="Pfam" id="PF07568">
    <property type="entry name" value="HisKA_2"/>
    <property type="match status" value="1"/>
</dbReference>
<dbReference type="SMART" id="SM00448">
    <property type="entry name" value="REC"/>
    <property type="match status" value="1"/>
</dbReference>
<feature type="modified residue" description="4-aspartylphosphate" evidence="8">
    <location>
        <position position="53"/>
    </location>
</feature>